<proteinExistence type="predicted"/>
<dbReference type="PANTHER" id="PTHR31811:SF0">
    <property type="entry name" value="TRNA A64-2'-O-RIBOSYLPHOSPHATE TRANSFERASE"/>
    <property type="match status" value="1"/>
</dbReference>
<dbReference type="GO" id="GO:0043399">
    <property type="term" value="F:tRNA adenosine(64)-2'-O-ribosylphosphate transferase activity"/>
    <property type="evidence" value="ECO:0007669"/>
    <property type="project" value="InterPro"/>
</dbReference>
<gene>
    <name evidence="3" type="ORF">METBIDRAFT_10771</name>
</gene>
<dbReference type="Proteomes" id="UP000092555">
    <property type="component" value="Unassembled WGS sequence"/>
</dbReference>
<dbReference type="AlphaFoldDB" id="A0A1A0HCV9"/>
<dbReference type="PIRSF" id="PIRSF007747">
    <property type="entry name" value="Ribosyl_Ptfrase"/>
    <property type="match status" value="1"/>
</dbReference>
<evidence type="ECO:0000313" key="3">
    <source>
        <dbReference type="EMBL" id="OBA21846.1"/>
    </source>
</evidence>
<dbReference type="GO" id="GO:0005737">
    <property type="term" value="C:cytoplasm"/>
    <property type="evidence" value="ECO:0007669"/>
    <property type="project" value="TreeGrafter"/>
</dbReference>
<organism evidence="3 4">
    <name type="scientific">Metschnikowia bicuspidata var. bicuspidata NRRL YB-4993</name>
    <dbReference type="NCBI Taxonomy" id="869754"/>
    <lineage>
        <taxon>Eukaryota</taxon>
        <taxon>Fungi</taxon>
        <taxon>Dikarya</taxon>
        <taxon>Ascomycota</taxon>
        <taxon>Saccharomycotina</taxon>
        <taxon>Pichiomycetes</taxon>
        <taxon>Metschnikowiaceae</taxon>
        <taxon>Metschnikowia</taxon>
    </lineage>
</organism>
<comment type="caution">
    <text evidence="3">The sequence shown here is derived from an EMBL/GenBank/DDBJ whole genome shotgun (WGS) entry which is preliminary data.</text>
</comment>
<feature type="domain" description="Rit1 DUSP-like" evidence="1">
    <location>
        <begin position="367"/>
        <end position="468"/>
    </location>
</feature>
<dbReference type="InterPro" id="IPR007306">
    <property type="entry name" value="Rit1"/>
</dbReference>
<keyword evidence="4" id="KW-1185">Reference proteome</keyword>
<dbReference type="PANTHER" id="PTHR31811">
    <property type="entry name" value="TRNA A64-2'-O-RIBOSYLPHOSPHATE TRANSFERASE"/>
    <property type="match status" value="1"/>
</dbReference>
<feature type="domain" description="Rit1 N-terminal" evidence="2">
    <location>
        <begin position="10"/>
        <end position="264"/>
    </location>
</feature>
<dbReference type="OrthoDB" id="45256at2759"/>
<dbReference type="RefSeq" id="XP_018712342.1">
    <property type="nucleotide sequence ID" value="XM_018853850.1"/>
</dbReference>
<accession>A0A1A0HCV9</accession>
<dbReference type="GeneID" id="30026826"/>
<dbReference type="GO" id="GO:0019988">
    <property type="term" value="P:charged-tRNA amino acid modification"/>
    <property type="evidence" value="ECO:0007669"/>
    <property type="project" value="EnsemblFungi"/>
</dbReference>
<evidence type="ECO:0000259" key="2">
    <source>
        <dbReference type="Pfam" id="PF17184"/>
    </source>
</evidence>
<evidence type="ECO:0000259" key="1">
    <source>
        <dbReference type="Pfam" id="PF04179"/>
    </source>
</evidence>
<sequence>MEYSQILKDLRRESATVRNRIQSIIFDAKYVAQFSEFPIVANERCGLWYVEPKNTAASVYFKSTDGHTGQWKFSLRRLNFHMLDLFQLSQTIVLVDSTRKGKIMPDALLKTVPMWCAVLNYIMFEKEDVDQWDELAKDNWLCTPPEMVSASEHSAMVKLIPEHAREVQKLGLVVKQELIQKLGAHKPLVPHWLYPGKKSRVSASDNQFSICCLTASRKTSSGTNVPGWHYTQPYVQGAADDHELWASPEICEGKLDHNLLWNEIYYEPADDLRVVDMATGDICLWLGEDEFLSRIEKIYTNSKSCKDTSAMDVSPLKNTGISIGAITQDLSFSEITKINDLISHIVVLSSEFAVTNVPKDSSVKIILHRVESSKKGSKQLREILPKIFETISTVSMQDQVIILCDSGKDLCVGLALAILAKYFDRDWNLVSSLPHVNKDVIKQHLCMVLSCRQVNPSRNTLQSVNTILM</sequence>
<dbReference type="Pfam" id="PF04179">
    <property type="entry name" value="Init_tRNA_PT"/>
    <property type="match status" value="1"/>
</dbReference>
<dbReference type="InterPro" id="IPR033449">
    <property type="entry name" value="Rit1_N"/>
</dbReference>
<keyword evidence="3" id="KW-0808">Transferase</keyword>
<reference evidence="3 4" key="1">
    <citation type="submission" date="2016-05" db="EMBL/GenBank/DDBJ databases">
        <title>Comparative genomics of biotechnologically important yeasts.</title>
        <authorList>
            <consortium name="DOE Joint Genome Institute"/>
            <person name="Riley R."/>
            <person name="Haridas S."/>
            <person name="Wolfe K.H."/>
            <person name="Lopes M.R."/>
            <person name="Hittinger C.T."/>
            <person name="Goker M."/>
            <person name="Salamov A."/>
            <person name="Wisecaver J."/>
            <person name="Long T.M."/>
            <person name="Aerts A.L."/>
            <person name="Barry K."/>
            <person name="Choi C."/>
            <person name="Clum A."/>
            <person name="Coughlan A.Y."/>
            <person name="Deshpande S."/>
            <person name="Douglass A.P."/>
            <person name="Hanson S.J."/>
            <person name="Klenk H.-P."/>
            <person name="LaButti K."/>
            <person name="Lapidus A."/>
            <person name="Lindquist E."/>
            <person name="Lipzen A."/>
            <person name="Meier-kolthoff J.P."/>
            <person name="Ohm R.A."/>
            <person name="Otillar R.P."/>
            <person name="Pangilinan J."/>
            <person name="Peng Y."/>
            <person name="Rokas A."/>
            <person name="Rosa C.A."/>
            <person name="Scheuner C."/>
            <person name="Sibirny A.A."/>
            <person name="Slot J.C."/>
            <person name="Stielow J.B."/>
            <person name="Sun H."/>
            <person name="Kurtzman C.P."/>
            <person name="Blackwell M."/>
            <person name="Grigoriev I.V."/>
            <person name="Jeffries T.W."/>
        </authorList>
    </citation>
    <scope>NUCLEOTIDE SEQUENCE [LARGE SCALE GENOMIC DNA]</scope>
    <source>
        <strain evidence="3 4">NRRL YB-4993</strain>
    </source>
</reference>
<dbReference type="EMBL" id="LXTC01000002">
    <property type="protein sequence ID" value="OBA21846.1"/>
    <property type="molecule type" value="Genomic_DNA"/>
</dbReference>
<dbReference type="InterPro" id="IPR033421">
    <property type="entry name" value="Rit1_DUSP-like"/>
</dbReference>
<name>A0A1A0HCV9_9ASCO</name>
<evidence type="ECO:0000313" key="4">
    <source>
        <dbReference type="Proteomes" id="UP000092555"/>
    </source>
</evidence>
<protein>
    <submittedName>
        <fullName evidence="3">Initiator tRNA phosphoribosyl transferase</fullName>
    </submittedName>
</protein>
<dbReference type="Pfam" id="PF17184">
    <property type="entry name" value="Rit1_C"/>
    <property type="match status" value="1"/>
</dbReference>